<dbReference type="InterPro" id="IPR008979">
    <property type="entry name" value="Galactose-bd-like_sf"/>
</dbReference>
<organism evidence="7 8">
    <name type="scientific">Thermoleptolyngbya sichuanensis A183</name>
    <dbReference type="NCBI Taxonomy" id="2737172"/>
    <lineage>
        <taxon>Bacteria</taxon>
        <taxon>Bacillati</taxon>
        <taxon>Cyanobacteriota</taxon>
        <taxon>Cyanophyceae</taxon>
        <taxon>Oculatellales</taxon>
        <taxon>Oculatellaceae</taxon>
        <taxon>Thermoleptolyngbya</taxon>
        <taxon>Thermoleptolyngbya sichuanensis</taxon>
    </lineage>
</organism>
<evidence type="ECO:0000256" key="4">
    <source>
        <dbReference type="ARBA" id="ARBA00022825"/>
    </source>
</evidence>
<reference evidence="7 8" key="1">
    <citation type="submission" date="2020-05" db="EMBL/GenBank/DDBJ databases">
        <title>Complete genome sequence of of a novel Thermoleptolyngbya strain isolated from hot springs of Ganzi, Sichuan China.</title>
        <authorList>
            <person name="Tang J."/>
            <person name="Daroch M."/>
            <person name="Li L."/>
            <person name="Waleron K."/>
            <person name="Waleron M."/>
            <person name="Waleron M."/>
        </authorList>
    </citation>
    <scope>NUCLEOTIDE SEQUENCE [LARGE SCALE GENOMIC DNA]</scope>
    <source>
        <strain evidence="7 8">PKUAC-SCTA183</strain>
    </source>
</reference>
<dbReference type="InterPro" id="IPR036852">
    <property type="entry name" value="Peptidase_S8/S53_dom_sf"/>
</dbReference>
<dbReference type="PROSITE" id="PS51892">
    <property type="entry name" value="SUBTILASE"/>
    <property type="match status" value="1"/>
</dbReference>
<protein>
    <submittedName>
        <fullName evidence="7">S8 family serine peptidase</fullName>
    </submittedName>
</protein>
<dbReference type="EMBL" id="CP053661">
    <property type="protein sequence ID" value="QKD85060.1"/>
    <property type="molecule type" value="Genomic_DNA"/>
</dbReference>
<dbReference type="InterPro" id="IPR000253">
    <property type="entry name" value="FHA_dom"/>
</dbReference>
<evidence type="ECO:0000256" key="5">
    <source>
        <dbReference type="PROSITE-ProRule" id="PRU01240"/>
    </source>
</evidence>
<dbReference type="Gene3D" id="3.40.50.200">
    <property type="entry name" value="Peptidase S8/S53 domain"/>
    <property type="match status" value="1"/>
</dbReference>
<dbReference type="SUPFAM" id="SSF52743">
    <property type="entry name" value="Subtilisin-like"/>
    <property type="match status" value="1"/>
</dbReference>
<dbReference type="GO" id="GO:0004252">
    <property type="term" value="F:serine-type endopeptidase activity"/>
    <property type="evidence" value="ECO:0007669"/>
    <property type="project" value="InterPro"/>
</dbReference>
<dbReference type="GO" id="GO:0006508">
    <property type="term" value="P:proteolysis"/>
    <property type="evidence" value="ECO:0007669"/>
    <property type="project" value="UniProtKB-KW"/>
</dbReference>
<evidence type="ECO:0000256" key="1">
    <source>
        <dbReference type="ARBA" id="ARBA00011073"/>
    </source>
</evidence>
<sequence>MARRLRWVMAGLATSLLGTPAIAYIASMTSMEAGGIDARRVQSEPYNLMGRKIAIGQVEIGRPALFGLDKTAANNFAVRVRQVFFRDGVARPNDTVDPHAASVASVMVSNDKLVQGVAPEAKLYAAAAGFERRGGQPQECLASQTVALQNGDDVRAINFSFGESLAQDPRPNARLDGNALLTQCIDWSANQHNVLYVIAGNQGEGGIPIPTDNFNGMIVSNSIAVNGVYRKVSFFDLGSEPPPIYGRAREPETNVGPRRSVSLMAPGTNIQTINPDGSLSNPATGTSFAAPHVTAMVALLQEYGDRQIREQQPNWSLDARRHEVMKAVMMNAADKIQDRGDGLMLGMTRTAVNKQNRDWLSSDAYTDEAKPLDADMGTGHLHAYRSLIQFGSGQFSPDAPVPPVGWDYRTVGTGRDAPAYRDYVLERPLVAGSHVAITLAWNRVVELKDTNRNGLYDIGETFEDKGLNNLDVYLMRAEDEREGDRIWSSVSAVDSVEHIFHPVPATGRYKIRVVYRDRVNTPTQAYALAWWTAPAE</sequence>
<dbReference type="Proteomes" id="UP000505210">
    <property type="component" value="Chromosome"/>
</dbReference>
<keyword evidence="2" id="KW-0645">Protease</keyword>
<evidence type="ECO:0000313" key="8">
    <source>
        <dbReference type="Proteomes" id="UP000505210"/>
    </source>
</evidence>
<keyword evidence="4" id="KW-0720">Serine protease</keyword>
<dbReference type="InterPro" id="IPR023828">
    <property type="entry name" value="Peptidase_S8_Ser-AS"/>
</dbReference>
<evidence type="ECO:0000259" key="6">
    <source>
        <dbReference type="PROSITE" id="PS50006"/>
    </source>
</evidence>
<feature type="domain" description="FHA" evidence="6">
    <location>
        <begin position="411"/>
        <end position="462"/>
    </location>
</feature>
<gene>
    <name evidence="7" type="ORF">HPC62_18915</name>
</gene>
<keyword evidence="3" id="KW-0378">Hydrolase</keyword>
<name>A0A6M8BL94_9CYAN</name>
<evidence type="ECO:0000256" key="2">
    <source>
        <dbReference type="ARBA" id="ARBA00022670"/>
    </source>
</evidence>
<dbReference type="InterPro" id="IPR000209">
    <property type="entry name" value="Peptidase_S8/S53_dom"/>
</dbReference>
<keyword evidence="8" id="KW-1185">Reference proteome</keyword>
<proteinExistence type="inferred from homology"/>
<dbReference type="Pfam" id="PF00082">
    <property type="entry name" value="Peptidase_S8"/>
    <property type="match status" value="1"/>
</dbReference>
<comment type="similarity">
    <text evidence="1 5">Belongs to the peptidase S8 family.</text>
</comment>
<dbReference type="InterPro" id="IPR050131">
    <property type="entry name" value="Peptidase_S8_subtilisin-like"/>
</dbReference>
<dbReference type="SUPFAM" id="SSF49785">
    <property type="entry name" value="Galactose-binding domain-like"/>
    <property type="match status" value="1"/>
</dbReference>
<comment type="caution">
    <text evidence="5">Lacks conserved residue(s) required for the propagation of feature annotation.</text>
</comment>
<dbReference type="KEGG" id="theu:HPC62_18915"/>
<accession>A0A6M8BL94</accession>
<dbReference type="AlphaFoldDB" id="A0A6M8BL94"/>
<dbReference type="PANTHER" id="PTHR43806:SF11">
    <property type="entry name" value="CEREVISIN-RELATED"/>
    <property type="match status" value="1"/>
</dbReference>
<dbReference type="PANTHER" id="PTHR43806">
    <property type="entry name" value="PEPTIDASE S8"/>
    <property type="match status" value="1"/>
</dbReference>
<dbReference type="PROSITE" id="PS00138">
    <property type="entry name" value="SUBTILASE_SER"/>
    <property type="match status" value="1"/>
</dbReference>
<evidence type="ECO:0000313" key="7">
    <source>
        <dbReference type="EMBL" id="QKD85060.1"/>
    </source>
</evidence>
<dbReference type="PROSITE" id="PS50006">
    <property type="entry name" value="FHA_DOMAIN"/>
    <property type="match status" value="1"/>
</dbReference>
<evidence type="ECO:0000256" key="3">
    <source>
        <dbReference type="ARBA" id="ARBA00022801"/>
    </source>
</evidence>